<keyword evidence="3" id="KW-0067">ATP-binding</keyword>
<name>A0ABS3WW45_9ACTN</name>
<comment type="caution">
    <text evidence="3">The sequence shown here is derived from an EMBL/GenBank/DDBJ whole genome shotgun (WGS) entry which is preliminary data.</text>
</comment>
<keyword evidence="3" id="KW-0547">Nucleotide-binding</keyword>
<gene>
    <name evidence="3" type="ORF">JW592_17700</name>
</gene>
<dbReference type="InterPro" id="IPR007421">
    <property type="entry name" value="Schlafen_AlbA_2_dom"/>
</dbReference>
<keyword evidence="4" id="KW-1185">Reference proteome</keyword>
<evidence type="ECO:0000313" key="3">
    <source>
        <dbReference type="EMBL" id="MBO8187284.1"/>
    </source>
</evidence>
<evidence type="ECO:0000256" key="1">
    <source>
        <dbReference type="SAM" id="MobiDB-lite"/>
    </source>
</evidence>
<dbReference type="Pfam" id="PF04326">
    <property type="entry name" value="SLFN_AlbA_2"/>
    <property type="match status" value="1"/>
</dbReference>
<evidence type="ECO:0000259" key="2">
    <source>
        <dbReference type="Pfam" id="PF04326"/>
    </source>
</evidence>
<feature type="domain" description="Schlafen AlbA-2" evidence="2">
    <location>
        <begin position="32"/>
        <end position="162"/>
    </location>
</feature>
<protein>
    <submittedName>
        <fullName evidence="3">ATP-binding protein</fullName>
    </submittedName>
</protein>
<dbReference type="GO" id="GO:0005524">
    <property type="term" value="F:ATP binding"/>
    <property type="evidence" value="ECO:0007669"/>
    <property type="project" value="UniProtKB-KW"/>
</dbReference>
<dbReference type="Proteomes" id="UP001518976">
    <property type="component" value="Unassembled WGS sequence"/>
</dbReference>
<dbReference type="RefSeq" id="WP_209266094.1">
    <property type="nucleotide sequence ID" value="NZ_JAFFZN010000015.1"/>
</dbReference>
<dbReference type="EMBL" id="JAFFZN010000015">
    <property type="protein sequence ID" value="MBO8187284.1"/>
    <property type="molecule type" value="Genomic_DNA"/>
</dbReference>
<feature type="region of interest" description="Disordered" evidence="1">
    <location>
        <begin position="217"/>
        <end position="243"/>
    </location>
</feature>
<proteinExistence type="predicted"/>
<dbReference type="InterPro" id="IPR038461">
    <property type="entry name" value="Schlafen_AlbA_2_dom_sf"/>
</dbReference>
<accession>A0ABS3WW45</accession>
<reference evidence="3 4" key="1">
    <citation type="submission" date="2021-02" db="EMBL/GenBank/DDBJ databases">
        <title>Streptomyces spirodelae sp. nov., isolated from duckweed.</title>
        <authorList>
            <person name="Saimee Y."/>
            <person name="Duangmal K."/>
        </authorList>
    </citation>
    <scope>NUCLEOTIDE SEQUENCE [LARGE SCALE GENOMIC DNA]</scope>
    <source>
        <strain evidence="3 4">DW4-2</strain>
    </source>
</reference>
<sequence>MALNIDQTSPFRSPLQLRALVEAVKDAGEHDENDWIEWKSNYDLSEKKSKALLARHILAMANRSVERSRQAAGGFGYILVGVEPGNLAGVETIDLADLESGIRPYLGPLGPEWIPSYATIEGREVLVIAVDPPKQGDRIHTLEKEFDRYYAGMIFVRRTAQTALAGPGEVLSLTQRAQTAEERQSLTLSVQDEPVSVPSWPWLDEILKNMLEEERREVEANSKRKPSMHPRFASGGTDSRTDEEYADEVREYLEEYNSYLFEFAVQAYVRRGHGALRLRLHNSQERSYQQVRVEVDLPQGISACLADDYSGDDIEPPIRPIPLGEKNFFSSGINYAHFNNIVPAGSTLDLHARVEGRKILCDVSSLRAEEVLPLPVFHLMASPDLGSASIPMPWSITAVNAVGRTKGAVNLELGHTIERNAEALGQGEKD</sequence>
<organism evidence="3 4">
    <name type="scientific">Streptomyces spirodelae</name>
    <dbReference type="NCBI Taxonomy" id="2812904"/>
    <lineage>
        <taxon>Bacteria</taxon>
        <taxon>Bacillati</taxon>
        <taxon>Actinomycetota</taxon>
        <taxon>Actinomycetes</taxon>
        <taxon>Kitasatosporales</taxon>
        <taxon>Streptomycetaceae</taxon>
        <taxon>Streptomyces</taxon>
    </lineage>
</organism>
<evidence type="ECO:0000313" key="4">
    <source>
        <dbReference type="Proteomes" id="UP001518976"/>
    </source>
</evidence>
<dbReference type="Gene3D" id="3.30.950.30">
    <property type="entry name" value="Schlafen, AAA domain"/>
    <property type="match status" value="1"/>
</dbReference>